<evidence type="ECO:0000256" key="13">
    <source>
        <dbReference type="PIRSR" id="PIRSR001492-3"/>
    </source>
</evidence>
<evidence type="ECO:0000259" key="15">
    <source>
        <dbReference type="Pfam" id="PF06415"/>
    </source>
</evidence>
<feature type="active site" description="Phosphoserine intermediate" evidence="9 11">
    <location>
        <position position="63"/>
    </location>
</feature>
<evidence type="ECO:0000313" key="16">
    <source>
        <dbReference type="EMBL" id="NLE30833.1"/>
    </source>
</evidence>
<name>A0A847ES95_9BACT</name>
<dbReference type="GO" id="GO:0006007">
    <property type="term" value="P:glucose catabolic process"/>
    <property type="evidence" value="ECO:0007669"/>
    <property type="project" value="InterPro"/>
</dbReference>
<dbReference type="Gene3D" id="3.40.720.10">
    <property type="entry name" value="Alkaline Phosphatase, subunit A"/>
    <property type="match status" value="1"/>
</dbReference>
<feature type="binding site" evidence="9 12">
    <location>
        <position position="193"/>
    </location>
    <ligand>
        <name>substrate</name>
    </ligand>
</feature>
<comment type="cofactor">
    <cofactor evidence="9">
        <name>Mn(2+)</name>
        <dbReference type="ChEBI" id="CHEBI:29035"/>
    </cofactor>
    <text evidence="9">Binds 2 manganese ions per subunit.</text>
</comment>
<comment type="similarity">
    <text evidence="4 9">Belongs to the BPG-independent phosphoglycerate mutase family.</text>
</comment>
<comment type="pathway">
    <text evidence="3 9">Carbohydrate degradation; glycolysis; pyruvate from D-glyceraldehyde 3-phosphate: step 3/5.</text>
</comment>
<feature type="domain" description="Metalloenzyme" evidence="14">
    <location>
        <begin position="5"/>
        <end position="495"/>
    </location>
</feature>
<dbReference type="GO" id="GO:0004619">
    <property type="term" value="F:phosphoglycerate mutase activity"/>
    <property type="evidence" value="ECO:0007669"/>
    <property type="project" value="UniProtKB-UniRule"/>
</dbReference>
<dbReference type="NCBIfam" id="TIGR01307">
    <property type="entry name" value="pgm_bpd_ind"/>
    <property type="match status" value="1"/>
</dbReference>
<dbReference type="Pfam" id="PF01676">
    <property type="entry name" value="Metalloenzyme"/>
    <property type="match status" value="1"/>
</dbReference>
<dbReference type="SUPFAM" id="SSF64158">
    <property type="entry name" value="2,3-Bisphosphoglycerate-independent phosphoglycerate mutase, substrate-binding domain"/>
    <property type="match status" value="1"/>
</dbReference>
<comment type="caution">
    <text evidence="16">The sequence shown here is derived from an EMBL/GenBank/DDBJ whole genome shotgun (WGS) entry which is preliminary data.</text>
</comment>
<evidence type="ECO:0000256" key="9">
    <source>
        <dbReference type="HAMAP-Rule" id="MF_01038"/>
    </source>
</evidence>
<protein>
    <recommendedName>
        <fullName evidence="9 10">2,3-bisphosphoglycerate-independent phosphoglycerate mutase</fullName>
        <shortName evidence="9">BPG-independent PGAM</shortName>
        <shortName evidence="9">Phosphoglyceromutase</shortName>
        <shortName evidence="9">iPGM</shortName>
        <ecNumber evidence="9 10">5.4.2.12</ecNumber>
    </recommendedName>
</protein>
<dbReference type="AlphaFoldDB" id="A0A847ES95"/>
<dbReference type="HAMAP" id="MF_01038">
    <property type="entry name" value="GpmI"/>
    <property type="match status" value="1"/>
</dbReference>
<evidence type="ECO:0000313" key="17">
    <source>
        <dbReference type="Proteomes" id="UP000554004"/>
    </source>
</evidence>
<feature type="binding site" evidence="9 12">
    <location>
        <begin position="155"/>
        <end position="156"/>
    </location>
    <ligand>
        <name>substrate</name>
    </ligand>
</feature>
<feature type="domain" description="BPG-independent PGAM N-terminal" evidence="15">
    <location>
        <begin position="83"/>
        <end position="294"/>
    </location>
</feature>
<evidence type="ECO:0000256" key="3">
    <source>
        <dbReference type="ARBA" id="ARBA00004798"/>
    </source>
</evidence>
<dbReference type="InterPro" id="IPR011258">
    <property type="entry name" value="BPG-indep_PGM_N"/>
</dbReference>
<dbReference type="Gene3D" id="3.40.1450.10">
    <property type="entry name" value="BPG-independent phosphoglycerate mutase, domain B"/>
    <property type="match status" value="1"/>
</dbReference>
<dbReference type="EC" id="5.4.2.12" evidence="9 10"/>
<evidence type="ECO:0000256" key="5">
    <source>
        <dbReference type="ARBA" id="ARBA00022723"/>
    </source>
</evidence>
<dbReference type="PANTHER" id="PTHR31637:SF0">
    <property type="entry name" value="2,3-BISPHOSPHOGLYCERATE-INDEPENDENT PHOSPHOGLYCERATE MUTASE"/>
    <property type="match status" value="1"/>
</dbReference>
<feature type="binding site" evidence="9 12">
    <location>
        <position position="331"/>
    </location>
    <ligand>
        <name>substrate</name>
    </ligand>
</feature>
<dbReference type="Proteomes" id="UP000554004">
    <property type="component" value="Unassembled WGS sequence"/>
</dbReference>
<feature type="binding site" evidence="9 12">
    <location>
        <begin position="258"/>
        <end position="261"/>
    </location>
    <ligand>
        <name>substrate</name>
    </ligand>
</feature>
<feature type="binding site" evidence="9 12">
    <location>
        <position position="124"/>
    </location>
    <ligand>
        <name>substrate</name>
    </ligand>
</feature>
<keyword evidence="5 9" id="KW-0479">Metal-binding</keyword>
<dbReference type="SUPFAM" id="SSF53649">
    <property type="entry name" value="Alkaline phosphatase-like"/>
    <property type="match status" value="1"/>
</dbReference>
<evidence type="ECO:0000256" key="1">
    <source>
        <dbReference type="ARBA" id="ARBA00000370"/>
    </source>
</evidence>
<feature type="binding site" evidence="9 13">
    <location>
        <position position="402"/>
    </location>
    <ligand>
        <name>Mn(2+)</name>
        <dbReference type="ChEBI" id="CHEBI:29035"/>
        <label>1</label>
    </ligand>
</feature>
<evidence type="ECO:0000256" key="10">
    <source>
        <dbReference type="NCBIfam" id="TIGR01307"/>
    </source>
</evidence>
<dbReference type="InterPro" id="IPR006124">
    <property type="entry name" value="Metalloenzyme"/>
</dbReference>
<evidence type="ECO:0000259" key="14">
    <source>
        <dbReference type="Pfam" id="PF01676"/>
    </source>
</evidence>
<reference evidence="16 17" key="1">
    <citation type="journal article" date="2020" name="Biotechnol. Biofuels">
        <title>New insights from the biogas microbiome by comprehensive genome-resolved metagenomics of nearly 1600 species originating from multiple anaerobic digesters.</title>
        <authorList>
            <person name="Campanaro S."/>
            <person name="Treu L."/>
            <person name="Rodriguez-R L.M."/>
            <person name="Kovalovszki A."/>
            <person name="Ziels R.M."/>
            <person name="Maus I."/>
            <person name="Zhu X."/>
            <person name="Kougias P.G."/>
            <person name="Basile A."/>
            <person name="Luo G."/>
            <person name="Schluter A."/>
            <person name="Konstantinidis K.T."/>
            <person name="Angelidaki I."/>
        </authorList>
    </citation>
    <scope>NUCLEOTIDE SEQUENCE [LARGE SCALE GENOMIC DNA]</scope>
    <source>
        <strain evidence="16">AS06rmzACSIP_421</strain>
    </source>
</reference>
<dbReference type="CDD" id="cd16010">
    <property type="entry name" value="iPGM"/>
    <property type="match status" value="1"/>
</dbReference>
<feature type="binding site" evidence="9 13">
    <location>
        <position position="13"/>
    </location>
    <ligand>
        <name>Mn(2+)</name>
        <dbReference type="ChEBI" id="CHEBI:29035"/>
        <label>2</label>
    </ligand>
</feature>
<dbReference type="GO" id="GO:0005829">
    <property type="term" value="C:cytosol"/>
    <property type="evidence" value="ECO:0007669"/>
    <property type="project" value="TreeGrafter"/>
</dbReference>
<feature type="binding site" evidence="9 13">
    <location>
        <position position="440"/>
    </location>
    <ligand>
        <name>Mn(2+)</name>
        <dbReference type="ChEBI" id="CHEBI:29035"/>
        <label>2</label>
    </ligand>
</feature>
<gene>
    <name evidence="9" type="primary">gpmI</name>
    <name evidence="16" type="ORF">GX618_00975</name>
</gene>
<dbReference type="PIRSF" id="PIRSF001492">
    <property type="entry name" value="IPGAM"/>
    <property type="match status" value="1"/>
</dbReference>
<proteinExistence type="inferred from homology"/>
<accession>A0A847ES95</accession>
<dbReference type="FunFam" id="3.40.1450.10:FF:000002">
    <property type="entry name" value="2,3-bisphosphoglycerate-independent phosphoglycerate mutase"/>
    <property type="match status" value="1"/>
</dbReference>
<evidence type="ECO:0000256" key="4">
    <source>
        <dbReference type="ARBA" id="ARBA00008819"/>
    </source>
</evidence>
<keyword evidence="7 9" id="KW-0464">Manganese</keyword>
<keyword evidence="6 9" id="KW-0324">Glycolysis</keyword>
<organism evidence="16 17">
    <name type="scientific">Candidatus Dojkabacteria bacterium</name>
    <dbReference type="NCBI Taxonomy" id="2099670"/>
    <lineage>
        <taxon>Bacteria</taxon>
        <taxon>Candidatus Dojkabacteria</taxon>
    </lineage>
</organism>
<feature type="binding site" evidence="9 13">
    <location>
        <position position="63"/>
    </location>
    <ligand>
        <name>Mn(2+)</name>
        <dbReference type="ChEBI" id="CHEBI:29035"/>
        <label>2</label>
    </ligand>
</feature>
<feature type="binding site" evidence="9 12">
    <location>
        <position position="187"/>
    </location>
    <ligand>
        <name>substrate</name>
    </ligand>
</feature>
<evidence type="ECO:0000256" key="8">
    <source>
        <dbReference type="ARBA" id="ARBA00023235"/>
    </source>
</evidence>
<evidence type="ECO:0000256" key="6">
    <source>
        <dbReference type="ARBA" id="ARBA00023152"/>
    </source>
</evidence>
<dbReference type="Pfam" id="PF06415">
    <property type="entry name" value="iPGM_N"/>
    <property type="match status" value="1"/>
</dbReference>
<evidence type="ECO:0000256" key="11">
    <source>
        <dbReference type="PIRSR" id="PIRSR001492-1"/>
    </source>
</evidence>
<sequence>MNQKKKVMLIILDGLGAAPVRKGNAVVQANPQNLSSLWTTNPHTYLLASGEAVGLPKEVKGNSEVGHMNIGGGRTVTQTLPRINKSIEKGSYFNNNILKEALQYATQNNSRVHLLGLASQGAVHSHLSHITSTIQFFSKNNFQGNLFIHAFTDGRDSPINDAKRNLDLIQKCIDENGLGQIASLCGRAWAMDRNNKWDRTKKAYDLLVSNIGSTCGSYSQCLINSYSKNISDEFVEPTLLVKDSYIKKNDVVIFLIFRPDRALQLSQAIFDEKFDKFERVNIYPIFFASMVEYRKGFPKKILFPKQYINLPLGNIISTYGLRQLRISESEKFPHVTYFFNGGTSIRYTGEDRIEVPSPSVSTYDLMPEMSALKLTDILTKRIQSNIYDFVVVNFANPDMVGHTGNIPATIKAISTVDYCVNTLVNEFTARGGVVIITSDHGNSEELINIDTNEMDTEHSYNPVPLIICGLSVTTNKLKYGALKDIAPTILNIMGIPLPSEMTGSSLLYSTSQNIFNSPTYV</sequence>
<dbReference type="GO" id="GO:0006096">
    <property type="term" value="P:glycolytic process"/>
    <property type="evidence" value="ECO:0007669"/>
    <property type="project" value="UniProtKB-UniRule"/>
</dbReference>
<feature type="binding site" evidence="9 13">
    <location>
        <position position="398"/>
    </location>
    <ligand>
        <name>Mn(2+)</name>
        <dbReference type="ChEBI" id="CHEBI:29035"/>
        <label>1</label>
    </ligand>
</feature>
<feature type="binding site" evidence="9 13">
    <location>
        <position position="458"/>
    </location>
    <ligand>
        <name>Mn(2+)</name>
        <dbReference type="ChEBI" id="CHEBI:29035"/>
        <label>1</label>
    </ligand>
</feature>
<dbReference type="InterPro" id="IPR005995">
    <property type="entry name" value="Pgm_bpd_ind"/>
</dbReference>
<dbReference type="EMBL" id="JAAZAL010000033">
    <property type="protein sequence ID" value="NLE30833.1"/>
    <property type="molecule type" value="Genomic_DNA"/>
</dbReference>
<comment type="subunit">
    <text evidence="9">Monomer.</text>
</comment>
<dbReference type="PANTHER" id="PTHR31637">
    <property type="entry name" value="2,3-BISPHOSPHOGLYCERATE-INDEPENDENT PHOSPHOGLYCERATE MUTASE"/>
    <property type="match status" value="1"/>
</dbReference>
<dbReference type="UniPathway" id="UPA00109">
    <property type="reaction ID" value="UER00186"/>
</dbReference>
<evidence type="ECO:0000256" key="12">
    <source>
        <dbReference type="PIRSR" id="PIRSR001492-2"/>
    </source>
</evidence>
<comment type="catalytic activity">
    <reaction evidence="1 9">
        <text>(2R)-2-phosphoglycerate = (2R)-3-phosphoglycerate</text>
        <dbReference type="Rhea" id="RHEA:15901"/>
        <dbReference type="ChEBI" id="CHEBI:58272"/>
        <dbReference type="ChEBI" id="CHEBI:58289"/>
        <dbReference type="EC" id="5.4.2.12"/>
    </reaction>
</comment>
<comment type="function">
    <text evidence="2 9">Catalyzes the interconversion of 2-phosphoglycerate and 3-phosphoglycerate.</text>
</comment>
<dbReference type="InterPro" id="IPR036646">
    <property type="entry name" value="PGAM_B_sf"/>
</dbReference>
<feature type="binding site" evidence="9 13">
    <location>
        <position position="439"/>
    </location>
    <ligand>
        <name>Mn(2+)</name>
        <dbReference type="ChEBI" id="CHEBI:29035"/>
        <label>2</label>
    </ligand>
</feature>
<keyword evidence="8 9" id="KW-0413">Isomerase</keyword>
<dbReference type="InterPro" id="IPR017850">
    <property type="entry name" value="Alkaline_phosphatase_core_sf"/>
</dbReference>
<evidence type="ECO:0000256" key="7">
    <source>
        <dbReference type="ARBA" id="ARBA00023211"/>
    </source>
</evidence>
<dbReference type="GO" id="GO:0030145">
    <property type="term" value="F:manganese ion binding"/>
    <property type="evidence" value="ECO:0007669"/>
    <property type="project" value="UniProtKB-UniRule"/>
</dbReference>
<evidence type="ECO:0000256" key="2">
    <source>
        <dbReference type="ARBA" id="ARBA00002315"/>
    </source>
</evidence>